<evidence type="ECO:0000313" key="6">
    <source>
        <dbReference type="EMBL" id="SDP76041.1"/>
    </source>
</evidence>
<protein>
    <submittedName>
        <fullName evidence="6">Site-specific recombinase XerD</fullName>
    </submittedName>
</protein>
<name>A0A1H0VCH0_9BACT</name>
<dbReference type="InterPro" id="IPR050808">
    <property type="entry name" value="Phage_Integrase"/>
</dbReference>
<feature type="domain" description="Tyr recombinase" evidence="5">
    <location>
        <begin position="183"/>
        <end position="356"/>
    </location>
</feature>
<dbReference type="PROSITE" id="PS51898">
    <property type="entry name" value="TYR_RECOMBINASE"/>
    <property type="match status" value="1"/>
</dbReference>
<dbReference type="EMBL" id="FNJI01000045">
    <property type="protein sequence ID" value="SDP76041.1"/>
    <property type="molecule type" value="Genomic_DNA"/>
</dbReference>
<evidence type="ECO:0000256" key="4">
    <source>
        <dbReference type="ARBA" id="ARBA00023172"/>
    </source>
</evidence>
<dbReference type="InterPro" id="IPR010998">
    <property type="entry name" value="Integrase_recombinase_N"/>
</dbReference>
<organism evidence="6 7">
    <name type="scientific">Desulforhopalus singaporensis</name>
    <dbReference type="NCBI Taxonomy" id="91360"/>
    <lineage>
        <taxon>Bacteria</taxon>
        <taxon>Pseudomonadati</taxon>
        <taxon>Thermodesulfobacteriota</taxon>
        <taxon>Desulfobulbia</taxon>
        <taxon>Desulfobulbales</taxon>
        <taxon>Desulfocapsaceae</taxon>
        <taxon>Desulforhopalus</taxon>
    </lineage>
</organism>
<evidence type="ECO:0000256" key="2">
    <source>
        <dbReference type="ARBA" id="ARBA00022908"/>
    </source>
</evidence>
<sequence>MPSKKRVKTNYPGVYYIEGKSADRKRVEKIFYIMYRKNGKLIEEKAGRQFQDDMTPARAAGVRALRIEGKQQTNTEKRQESKKNPWTIEKLWEQYKEQRPGGVNKTDQSFWSVHLKDSFGSKEPAQLVKLDTDRLRINLLKKRSPQTVKHVLALLRRIINYGVDQGLVTPLPFKITLPSVDNIKTEDLSPEQLEQLLVVLETTHRIAAANMMKLALFSGMRRGEIFKLKWDDIDFHRGFIHIQEPKGGKSQKIPLNNNARELLESIEPQESEYIFPARGGGPRKDISKDARKIKEAAGLPADFRPFHGLRHVYATMLASSGKVDMYTLQKLMTHKSPQMTQRYAHHRDEALRRAADEVENILNDAMKVTGKKNVA</sequence>
<evidence type="ECO:0000313" key="7">
    <source>
        <dbReference type="Proteomes" id="UP000199073"/>
    </source>
</evidence>
<reference evidence="6 7" key="1">
    <citation type="submission" date="2016-10" db="EMBL/GenBank/DDBJ databases">
        <authorList>
            <person name="de Groot N.N."/>
        </authorList>
    </citation>
    <scope>NUCLEOTIDE SEQUENCE [LARGE SCALE GENOMIC DNA]</scope>
    <source>
        <strain evidence="6 7">DSM 12130</strain>
    </source>
</reference>
<dbReference type="CDD" id="cd00796">
    <property type="entry name" value="INT_Rci_Hp1_C"/>
    <property type="match status" value="1"/>
</dbReference>
<evidence type="ECO:0000259" key="5">
    <source>
        <dbReference type="PROSITE" id="PS51898"/>
    </source>
</evidence>
<dbReference type="SUPFAM" id="SSF56349">
    <property type="entry name" value="DNA breaking-rejoining enzymes"/>
    <property type="match status" value="1"/>
</dbReference>
<dbReference type="Gene3D" id="1.10.443.10">
    <property type="entry name" value="Intergrase catalytic core"/>
    <property type="match status" value="1"/>
</dbReference>
<dbReference type="GO" id="GO:0003677">
    <property type="term" value="F:DNA binding"/>
    <property type="evidence" value="ECO:0007669"/>
    <property type="project" value="UniProtKB-KW"/>
</dbReference>
<comment type="similarity">
    <text evidence="1">Belongs to the 'phage' integrase family.</text>
</comment>
<accession>A0A1H0VCH0</accession>
<dbReference type="InterPro" id="IPR013762">
    <property type="entry name" value="Integrase-like_cat_sf"/>
</dbReference>
<keyword evidence="7" id="KW-1185">Reference proteome</keyword>
<evidence type="ECO:0000256" key="1">
    <source>
        <dbReference type="ARBA" id="ARBA00008857"/>
    </source>
</evidence>
<keyword evidence="2" id="KW-0229">DNA integration</keyword>
<dbReference type="Pfam" id="PF00589">
    <property type="entry name" value="Phage_integrase"/>
    <property type="match status" value="1"/>
</dbReference>
<dbReference type="RefSeq" id="WP_092225885.1">
    <property type="nucleotide sequence ID" value="NZ_FNJI01000045.1"/>
</dbReference>
<dbReference type="STRING" id="91360.SAMN05660330_03990"/>
<dbReference type="Gene3D" id="1.10.150.130">
    <property type="match status" value="1"/>
</dbReference>
<dbReference type="AlphaFoldDB" id="A0A1H0VCH0"/>
<keyword evidence="3" id="KW-0238">DNA-binding</keyword>
<gene>
    <name evidence="6" type="ORF">SAMN05660330_03990</name>
</gene>
<evidence type="ECO:0000256" key="3">
    <source>
        <dbReference type="ARBA" id="ARBA00023125"/>
    </source>
</evidence>
<dbReference type="PANTHER" id="PTHR30629:SF2">
    <property type="entry name" value="PROPHAGE INTEGRASE INTS-RELATED"/>
    <property type="match status" value="1"/>
</dbReference>
<dbReference type="GO" id="GO:0015074">
    <property type="term" value="P:DNA integration"/>
    <property type="evidence" value="ECO:0007669"/>
    <property type="project" value="UniProtKB-KW"/>
</dbReference>
<dbReference type="Proteomes" id="UP000199073">
    <property type="component" value="Unassembled WGS sequence"/>
</dbReference>
<dbReference type="OrthoDB" id="9789256at2"/>
<dbReference type="PANTHER" id="PTHR30629">
    <property type="entry name" value="PROPHAGE INTEGRASE"/>
    <property type="match status" value="1"/>
</dbReference>
<dbReference type="GO" id="GO:0006310">
    <property type="term" value="P:DNA recombination"/>
    <property type="evidence" value="ECO:0007669"/>
    <property type="project" value="UniProtKB-KW"/>
</dbReference>
<keyword evidence="4" id="KW-0233">DNA recombination</keyword>
<dbReference type="InterPro" id="IPR011010">
    <property type="entry name" value="DNA_brk_join_enz"/>
</dbReference>
<dbReference type="InterPro" id="IPR002104">
    <property type="entry name" value="Integrase_catalytic"/>
</dbReference>
<proteinExistence type="inferred from homology"/>